<dbReference type="SUPFAM" id="SSF52540">
    <property type="entry name" value="P-loop containing nucleoside triphosphate hydrolases"/>
    <property type="match status" value="1"/>
</dbReference>
<keyword evidence="4" id="KW-0378">Hydrolase</keyword>
<evidence type="ECO:0000259" key="3">
    <source>
        <dbReference type="PROSITE" id="PS51194"/>
    </source>
</evidence>
<protein>
    <submittedName>
        <fullName evidence="4">Restriction endonuclease subunit R</fullName>
    </submittedName>
</protein>
<keyword evidence="4" id="KW-0255">Endonuclease</keyword>
<organism evidence="4 5">
    <name type="scientific">Fusobacterium nucleatum subsp. nucleatum</name>
    <dbReference type="NCBI Taxonomy" id="76856"/>
    <lineage>
        <taxon>Bacteria</taxon>
        <taxon>Fusobacteriati</taxon>
        <taxon>Fusobacteriota</taxon>
        <taxon>Fusobacteriia</taxon>
        <taxon>Fusobacteriales</taxon>
        <taxon>Fusobacteriaceae</taxon>
        <taxon>Fusobacterium</taxon>
    </lineage>
</organism>
<dbReference type="PANTHER" id="PTHR47396:SF1">
    <property type="entry name" value="ATP-DEPENDENT HELICASE IRC3-RELATED"/>
    <property type="match status" value="1"/>
</dbReference>
<evidence type="ECO:0000313" key="5">
    <source>
        <dbReference type="Proteomes" id="UP000054800"/>
    </source>
</evidence>
<keyword evidence="1" id="KW-0175">Coiled coil</keyword>
<keyword evidence="4" id="KW-0540">Nuclease</keyword>
<dbReference type="Pfam" id="PF08463">
    <property type="entry name" value="EcoEI_R_C"/>
    <property type="match status" value="1"/>
</dbReference>
<proteinExistence type="predicted"/>
<feature type="domain" description="Helicase C-terminal" evidence="3">
    <location>
        <begin position="654"/>
        <end position="809"/>
    </location>
</feature>
<dbReference type="GO" id="GO:0004519">
    <property type="term" value="F:endonuclease activity"/>
    <property type="evidence" value="ECO:0007669"/>
    <property type="project" value="UniProtKB-KW"/>
</dbReference>
<dbReference type="AlphaFoldDB" id="A0A117MW17"/>
<feature type="coiled-coil region" evidence="1">
    <location>
        <begin position="140"/>
        <end position="167"/>
    </location>
</feature>
<dbReference type="CDD" id="cd18032">
    <property type="entry name" value="DEXHc_RE_I_III_res"/>
    <property type="match status" value="1"/>
</dbReference>
<dbReference type="InterPro" id="IPR013670">
    <property type="entry name" value="EcoEI_R_C_dom"/>
</dbReference>
<feature type="domain" description="Helicase ATP-binding" evidence="2">
    <location>
        <begin position="391"/>
        <end position="577"/>
    </location>
</feature>
<dbReference type="InterPro" id="IPR006935">
    <property type="entry name" value="Helicase/UvrB_N"/>
</dbReference>
<dbReference type="InterPro" id="IPR050742">
    <property type="entry name" value="Helicase_Restrict-Modif_Enz"/>
</dbReference>
<dbReference type="PROSITE" id="PS51192">
    <property type="entry name" value="HELICASE_ATP_BIND_1"/>
    <property type="match status" value="1"/>
</dbReference>
<dbReference type="Gene3D" id="3.40.50.300">
    <property type="entry name" value="P-loop containing nucleotide triphosphate hydrolases"/>
    <property type="match status" value="2"/>
</dbReference>
<dbReference type="GO" id="GO:0016787">
    <property type="term" value="F:hydrolase activity"/>
    <property type="evidence" value="ECO:0007669"/>
    <property type="project" value="InterPro"/>
</dbReference>
<name>A0A117MW17_FUSNC</name>
<evidence type="ECO:0000259" key="2">
    <source>
        <dbReference type="PROSITE" id="PS51192"/>
    </source>
</evidence>
<dbReference type="OrthoDB" id="9758243at2"/>
<dbReference type="GO" id="GO:0003677">
    <property type="term" value="F:DNA binding"/>
    <property type="evidence" value="ECO:0007669"/>
    <property type="project" value="InterPro"/>
</dbReference>
<gene>
    <name evidence="4" type="ORF">RO03_10755</name>
</gene>
<dbReference type="SMART" id="SM00487">
    <property type="entry name" value="DEXDc"/>
    <property type="match status" value="1"/>
</dbReference>
<accession>A0A117MW17</accession>
<dbReference type="PROSITE" id="PS51194">
    <property type="entry name" value="HELICASE_CTER"/>
    <property type="match status" value="1"/>
</dbReference>
<reference evidence="4 5" key="1">
    <citation type="submission" date="2015-10" db="EMBL/GenBank/DDBJ databases">
        <authorList>
            <person name="Gilbert D.G."/>
        </authorList>
    </citation>
    <scope>NUCLEOTIDE SEQUENCE [LARGE SCALE GENOMIC DNA]</scope>
    <source>
        <strain evidence="4 5">ChDC F311</strain>
    </source>
</reference>
<comment type="caution">
    <text evidence="4">The sequence shown here is derived from an EMBL/GenBank/DDBJ whole genome shotgun (WGS) entry which is preliminary data.</text>
</comment>
<dbReference type="InterPro" id="IPR027417">
    <property type="entry name" value="P-loop_NTPase"/>
</dbReference>
<dbReference type="GO" id="GO:0005829">
    <property type="term" value="C:cytosol"/>
    <property type="evidence" value="ECO:0007669"/>
    <property type="project" value="TreeGrafter"/>
</dbReference>
<dbReference type="CDD" id="cd18799">
    <property type="entry name" value="SF2_C_EcoAI-like"/>
    <property type="match status" value="1"/>
</dbReference>
<dbReference type="RefSeq" id="WP_059223109.1">
    <property type="nucleotide sequence ID" value="NZ_LMVH01000002.1"/>
</dbReference>
<dbReference type="InterPro" id="IPR001650">
    <property type="entry name" value="Helicase_C-like"/>
</dbReference>
<dbReference type="Proteomes" id="UP000054800">
    <property type="component" value="Unassembled WGS sequence"/>
</dbReference>
<dbReference type="Pfam" id="PF00271">
    <property type="entry name" value="Helicase_C"/>
    <property type="match status" value="1"/>
</dbReference>
<dbReference type="Pfam" id="PF13643">
    <property type="entry name" value="DUF4145"/>
    <property type="match status" value="1"/>
</dbReference>
<dbReference type="Pfam" id="PF04851">
    <property type="entry name" value="ResIII"/>
    <property type="match status" value="1"/>
</dbReference>
<evidence type="ECO:0000313" key="4">
    <source>
        <dbReference type="EMBL" id="KUL97881.1"/>
    </source>
</evidence>
<dbReference type="GO" id="GO:0006304">
    <property type="term" value="P:DNA modification"/>
    <property type="evidence" value="ECO:0007669"/>
    <property type="project" value="InterPro"/>
</dbReference>
<sequence length="1085" mass="126025">MYSNFNFLQNDWQGLAKIGEMAEYMLYKDPNTAIMKLRQFGEELINTMLKVENFTYDKNSLAVDRILILKRAGLIPADIDNILTSLRKKGNKAAHGSYGDEQTADTLLSLAVKLGAWFQEVYGTDYFFQSESVEYKKPENIDYEKEYQKLVERTDEIEKELENIKTIPHLTSREDRKKLISKKKEIEFTEEETRLIIDKQLTEAGWEVDTKVLNYKLNKTLPEKKKNIAIAEWPCIKENGRKGFADYALFLGEKLYGILEAKRLNVDIPTALNVDSRIYAKGVEIFENVKFCDGSPFGEYKVPFLFSSNGRGYNKDLPEKSGIWFLDARKESNLPKVLKGFYSPKDLKELLEKDEDIANQKLKEESFEYLESKIGLGLRYYQIDAIKSVEENLISGKKKVLLTMATGTGKTRTALGLIYRLLKTNKYKRILFVVDRTLLGEQAKDTFDDVKLEQLLSLSGIYGVKGLGDKSNDKDERVHIATVQSLIKRILYPSDDEKEKLTVGEYDCIIVDEAHRGYILDRNMKEEERDFFDEKDFESKYKAVIDYFDAVKIALTATPALHTQEIFGEPVYSYTCSQAVIDGYLVDAEPPYEIITKLSEEGIHYEKGAKVKVYDIETQSVKQREVLEDELDFDVEKFNKSVITESFNREVCSALIDYINPEGPEKTLIFTASDEHADMVVRILREEYQKQGIYDMNIEMIAKMTGYVKDIDHLVKKFKNESYPTIGVTVDLLTTGVDVSKITNLVFLRKVKSRILYHQMLGRATRKCDEIDKTSYKVFDAVRNYLDMKDFSDMNPVVNNPQIDMAKLLENYNKDASDEGKKYFVEQIVARLQRKKKRIKDLGEDKFEINSNIYRRNEEIKSIDNYIEYIKNINPDEIENEVEFLTFLDSIQSPKKERVISEHRDEIRSVKQIYGKNEKPEDYLENFEKYIRENQDKLDALKLLKENPKLFKRKDLKELKYILDGEGYKETELNSAYGKVQNVNITADILSYVKRVLKGSTILDKEEKIQDIEKRIKRLKNWNPVQLKIIEKIISQLRENSYLTEEDFKIGIFKDNFGGYNKINQKLEDKLGDIVSIINEEIILN</sequence>
<dbReference type="InterPro" id="IPR025285">
    <property type="entry name" value="DUF4145"/>
</dbReference>
<dbReference type="InterPro" id="IPR014001">
    <property type="entry name" value="Helicase_ATP-bd"/>
</dbReference>
<evidence type="ECO:0000256" key="1">
    <source>
        <dbReference type="SAM" id="Coils"/>
    </source>
</evidence>
<dbReference type="PANTHER" id="PTHR47396">
    <property type="entry name" value="TYPE I RESTRICTION ENZYME ECOKI R PROTEIN"/>
    <property type="match status" value="1"/>
</dbReference>
<dbReference type="GO" id="GO:0005524">
    <property type="term" value="F:ATP binding"/>
    <property type="evidence" value="ECO:0007669"/>
    <property type="project" value="InterPro"/>
</dbReference>
<dbReference type="EMBL" id="LMVH01000002">
    <property type="protein sequence ID" value="KUL97881.1"/>
    <property type="molecule type" value="Genomic_DNA"/>
</dbReference>
<dbReference type="NCBIfam" id="NF008521">
    <property type="entry name" value="PRK11448.1"/>
    <property type="match status" value="1"/>
</dbReference>